<keyword evidence="5 6" id="KW-0472">Membrane</keyword>
<feature type="transmembrane region" description="Helical" evidence="6">
    <location>
        <begin position="117"/>
        <end position="137"/>
    </location>
</feature>
<evidence type="ECO:0000256" key="3">
    <source>
        <dbReference type="ARBA" id="ARBA00022692"/>
    </source>
</evidence>
<evidence type="ECO:0000256" key="4">
    <source>
        <dbReference type="ARBA" id="ARBA00022989"/>
    </source>
</evidence>
<evidence type="ECO:0000313" key="9">
    <source>
        <dbReference type="Proteomes" id="UP000287651"/>
    </source>
</evidence>
<feature type="transmembrane region" description="Helical" evidence="6">
    <location>
        <begin position="374"/>
        <end position="395"/>
    </location>
</feature>
<feature type="transmembrane region" description="Helical" evidence="6">
    <location>
        <begin position="213"/>
        <end position="238"/>
    </location>
</feature>
<dbReference type="InterPro" id="IPR002528">
    <property type="entry name" value="MATE_fam"/>
</dbReference>
<comment type="subcellular location">
    <subcellularLocation>
        <location evidence="1">Membrane</location>
        <topology evidence="1">Multi-pass membrane protein</topology>
    </subcellularLocation>
</comment>
<dbReference type="GO" id="GO:1990961">
    <property type="term" value="P:xenobiotic detoxification by transmembrane export across the plasma membrane"/>
    <property type="evidence" value="ECO:0007669"/>
    <property type="project" value="InterPro"/>
</dbReference>
<dbReference type="Proteomes" id="UP000287651">
    <property type="component" value="Unassembled WGS sequence"/>
</dbReference>
<evidence type="ECO:0000256" key="6">
    <source>
        <dbReference type="RuleBase" id="RU004914"/>
    </source>
</evidence>
<feature type="transmembrane region" description="Helical" evidence="6">
    <location>
        <begin position="300"/>
        <end position="321"/>
    </location>
</feature>
<feature type="transmembrane region" description="Helical" evidence="6">
    <location>
        <begin position="77"/>
        <end position="97"/>
    </location>
</feature>
<accession>A0A426XEF4</accession>
<proteinExistence type="inferred from homology"/>
<evidence type="ECO:0000256" key="5">
    <source>
        <dbReference type="ARBA" id="ARBA00023136"/>
    </source>
</evidence>
<evidence type="ECO:0000313" key="8">
    <source>
        <dbReference type="EMBL" id="RRT37858.1"/>
    </source>
</evidence>
<feature type="transmembrane region" description="Helical" evidence="6">
    <location>
        <begin position="259"/>
        <end position="280"/>
    </location>
</feature>
<feature type="transmembrane region" description="Helical" evidence="6">
    <location>
        <begin position="416"/>
        <end position="436"/>
    </location>
</feature>
<keyword evidence="3 6" id="KW-0812">Transmembrane</keyword>
<sequence length="526" mass="55756">MWLTEPLIKSEWPSPTESPPGLKPESPKHVSAALVEAESILSLASPMALTGLLLYSRSLVSMLFLGRLGRLPLAGGALAIGFANITGYSVLSGLAMGMEPICGQAFGARRPALLGPVLHRAVLLLLAASLPIAALWASMRSLLLLSGQDDDIAAAAQSYVLASLPDLLLQSFLHPIRIYLRSQSITLPFTYCAAAAALLHLPVNYVLVSVLRLGIRGVALASVCTNLNLLFLLLLYIYSSGVHQHTGALNFTAECLGNWRSLLNLAIPSCIGVCLEWWWYEIMVLLCGLLLDPKSTVASMGILIQTTSLIYIFPSSLSFGVSTRVGNELGANRPDRARRTATVGVSCGAVLGVLAFAFAVAVRNAWARMFTADAAILALTAAVLPIVGMCELGNCPQTAGCGVLRGSARPRTGANINMWSFYGVGMPVAAGLAFWGRLDFPGLWLGMLAAQGTCVALMLVVVRRTDWKLQAERAQRLTGGTVDADTAVVVVVVANEFDEKQAADGDNADICDSFDSLKIAQLTASS</sequence>
<protein>
    <recommendedName>
        <fullName evidence="6">Protein DETOXIFICATION</fullName>
    </recommendedName>
    <alternativeName>
        <fullName evidence="6">Multidrug and toxic compound extrusion protein</fullName>
    </alternativeName>
</protein>
<reference evidence="8 9" key="1">
    <citation type="journal article" date="2014" name="Agronomy (Basel)">
        <title>A Draft Genome Sequence for Ensete ventricosum, the Drought-Tolerant Tree Against Hunger.</title>
        <authorList>
            <person name="Harrison J."/>
            <person name="Moore K.A."/>
            <person name="Paszkiewicz K."/>
            <person name="Jones T."/>
            <person name="Grant M."/>
            <person name="Ambacheew D."/>
            <person name="Muzemil S."/>
            <person name="Studholme D.J."/>
        </authorList>
    </citation>
    <scope>NUCLEOTIDE SEQUENCE [LARGE SCALE GENOMIC DNA]</scope>
</reference>
<dbReference type="PANTHER" id="PTHR11206">
    <property type="entry name" value="MULTIDRUG RESISTANCE PROTEIN"/>
    <property type="match status" value="1"/>
</dbReference>
<feature type="transmembrane region" description="Helical" evidence="6">
    <location>
        <begin position="341"/>
        <end position="362"/>
    </location>
</feature>
<dbReference type="GO" id="GO:0015297">
    <property type="term" value="F:antiporter activity"/>
    <property type="evidence" value="ECO:0007669"/>
    <property type="project" value="InterPro"/>
</dbReference>
<gene>
    <name evidence="8" type="ORF">B296_00046264</name>
</gene>
<comment type="similarity">
    <text evidence="2 6">Belongs to the multi antimicrobial extrusion (MATE) (TC 2.A.66.1) family.</text>
</comment>
<dbReference type="Pfam" id="PF01554">
    <property type="entry name" value="MatE"/>
    <property type="match status" value="2"/>
</dbReference>
<dbReference type="InterPro" id="IPR045069">
    <property type="entry name" value="MATE_euk"/>
</dbReference>
<name>A0A426XEF4_ENSVE</name>
<dbReference type="NCBIfam" id="TIGR00797">
    <property type="entry name" value="matE"/>
    <property type="match status" value="1"/>
</dbReference>
<dbReference type="GO" id="GO:0016020">
    <property type="term" value="C:membrane"/>
    <property type="evidence" value="ECO:0007669"/>
    <property type="project" value="UniProtKB-SubCell"/>
</dbReference>
<comment type="caution">
    <text evidence="8">The sequence shown here is derived from an EMBL/GenBank/DDBJ whole genome shotgun (WGS) entry which is preliminary data.</text>
</comment>
<evidence type="ECO:0000256" key="1">
    <source>
        <dbReference type="ARBA" id="ARBA00004141"/>
    </source>
</evidence>
<evidence type="ECO:0000256" key="2">
    <source>
        <dbReference type="ARBA" id="ARBA00010199"/>
    </source>
</evidence>
<feature type="transmembrane region" description="Helical" evidence="6">
    <location>
        <begin position="185"/>
        <end position="207"/>
    </location>
</feature>
<dbReference type="GO" id="GO:0042910">
    <property type="term" value="F:xenobiotic transmembrane transporter activity"/>
    <property type="evidence" value="ECO:0007669"/>
    <property type="project" value="InterPro"/>
</dbReference>
<dbReference type="AlphaFoldDB" id="A0A426XEF4"/>
<feature type="region of interest" description="Disordered" evidence="7">
    <location>
        <begin position="1"/>
        <end position="27"/>
    </location>
</feature>
<keyword evidence="4 6" id="KW-1133">Transmembrane helix</keyword>
<dbReference type="EMBL" id="AMZH03021814">
    <property type="protein sequence ID" value="RRT37858.1"/>
    <property type="molecule type" value="Genomic_DNA"/>
</dbReference>
<feature type="transmembrane region" description="Helical" evidence="6">
    <location>
        <begin position="442"/>
        <end position="462"/>
    </location>
</feature>
<organism evidence="8 9">
    <name type="scientific">Ensete ventricosum</name>
    <name type="common">Abyssinian banana</name>
    <name type="synonym">Musa ensete</name>
    <dbReference type="NCBI Taxonomy" id="4639"/>
    <lineage>
        <taxon>Eukaryota</taxon>
        <taxon>Viridiplantae</taxon>
        <taxon>Streptophyta</taxon>
        <taxon>Embryophyta</taxon>
        <taxon>Tracheophyta</taxon>
        <taxon>Spermatophyta</taxon>
        <taxon>Magnoliopsida</taxon>
        <taxon>Liliopsida</taxon>
        <taxon>Zingiberales</taxon>
        <taxon>Musaceae</taxon>
        <taxon>Ensete</taxon>
    </lineage>
</organism>
<evidence type="ECO:0000256" key="7">
    <source>
        <dbReference type="SAM" id="MobiDB-lite"/>
    </source>
</evidence>
<dbReference type="CDD" id="cd13132">
    <property type="entry name" value="MATE_eukaryotic"/>
    <property type="match status" value="1"/>
</dbReference>